<dbReference type="AlphaFoldDB" id="A0A9D3MY23"/>
<sequence>MVTFVFIDFYRFNHLELKYSSAAVWAYFTVVKQNCLPQKVPSSGVKFLRWK</sequence>
<organism evidence="1 2">
    <name type="scientific">Anguilla anguilla</name>
    <name type="common">European freshwater eel</name>
    <name type="synonym">Muraena anguilla</name>
    <dbReference type="NCBI Taxonomy" id="7936"/>
    <lineage>
        <taxon>Eukaryota</taxon>
        <taxon>Metazoa</taxon>
        <taxon>Chordata</taxon>
        <taxon>Craniata</taxon>
        <taxon>Vertebrata</taxon>
        <taxon>Euteleostomi</taxon>
        <taxon>Actinopterygii</taxon>
        <taxon>Neopterygii</taxon>
        <taxon>Teleostei</taxon>
        <taxon>Anguilliformes</taxon>
        <taxon>Anguillidae</taxon>
        <taxon>Anguilla</taxon>
    </lineage>
</organism>
<evidence type="ECO:0000313" key="1">
    <source>
        <dbReference type="EMBL" id="KAG5855128.1"/>
    </source>
</evidence>
<protein>
    <submittedName>
        <fullName evidence="1">Uncharacterized protein</fullName>
    </submittedName>
</protein>
<gene>
    <name evidence="1" type="ORF">ANANG_G00045690</name>
</gene>
<comment type="caution">
    <text evidence="1">The sequence shown here is derived from an EMBL/GenBank/DDBJ whole genome shotgun (WGS) entry which is preliminary data.</text>
</comment>
<name>A0A9D3MY23_ANGAN</name>
<dbReference type="Proteomes" id="UP001044222">
    <property type="component" value="Unassembled WGS sequence"/>
</dbReference>
<feature type="non-terminal residue" evidence="1">
    <location>
        <position position="1"/>
    </location>
</feature>
<reference evidence="1" key="1">
    <citation type="submission" date="2021-01" db="EMBL/GenBank/DDBJ databases">
        <title>A chromosome-scale assembly of European eel, Anguilla anguilla.</title>
        <authorList>
            <person name="Henkel C."/>
            <person name="Jong-Raadsen S.A."/>
            <person name="Dufour S."/>
            <person name="Weltzien F.-A."/>
            <person name="Palstra A.P."/>
            <person name="Pelster B."/>
            <person name="Spaink H.P."/>
            <person name="Van Den Thillart G.E."/>
            <person name="Jansen H."/>
            <person name="Zahm M."/>
            <person name="Klopp C."/>
            <person name="Cedric C."/>
            <person name="Louis A."/>
            <person name="Berthelot C."/>
            <person name="Parey E."/>
            <person name="Roest Crollius H."/>
            <person name="Montfort J."/>
            <person name="Robinson-Rechavi M."/>
            <person name="Bucao C."/>
            <person name="Bouchez O."/>
            <person name="Gislard M."/>
            <person name="Lluch J."/>
            <person name="Milhes M."/>
            <person name="Lampietro C."/>
            <person name="Lopez Roques C."/>
            <person name="Donnadieu C."/>
            <person name="Braasch I."/>
            <person name="Desvignes T."/>
            <person name="Postlethwait J."/>
            <person name="Bobe J."/>
            <person name="Guiguen Y."/>
            <person name="Dirks R."/>
        </authorList>
    </citation>
    <scope>NUCLEOTIDE SEQUENCE</scope>
    <source>
        <strain evidence="1">Tag_6206</strain>
        <tissue evidence="1">Liver</tissue>
    </source>
</reference>
<evidence type="ECO:0000313" key="2">
    <source>
        <dbReference type="Proteomes" id="UP001044222"/>
    </source>
</evidence>
<accession>A0A9D3MY23</accession>
<keyword evidence="2" id="KW-1185">Reference proteome</keyword>
<proteinExistence type="predicted"/>
<dbReference type="EMBL" id="JAFIRN010000002">
    <property type="protein sequence ID" value="KAG5855128.1"/>
    <property type="molecule type" value="Genomic_DNA"/>
</dbReference>